<reference evidence="2" key="1">
    <citation type="submission" date="2012-11" db="EMBL/GenBank/DDBJ databases">
        <authorList>
            <person name="Lucero-Rivera Y.E."/>
            <person name="Tovar-Ramirez D."/>
        </authorList>
    </citation>
    <scope>NUCLEOTIDE SEQUENCE [LARGE SCALE GENOMIC DNA]</scope>
    <source>
        <strain evidence="2">Araruama</strain>
    </source>
</reference>
<evidence type="ECO:0000313" key="2">
    <source>
        <dbReference type="Proteomes" id="UP000189670"/>
    </source>
</evidence>
<dbReference type="Proteomes" id="UP000189670">
    <property type="component" value="Unassembled WGS sequence"/>
</dbReference>
<gene>
    <name evidence="1" type="ORF">OMM_09580</name>
</gene>
<dbReference type="SUPFAM" id="SSF48452">
    <property type="entry name" value="TPR-like"/>
    <property type="match status" value="1"/>
</dbReference>
<name>A0A1V1P3J3_9BACT</name>
<dbReference type="AlphaFoldDB" id="A0A1V1P3J3"/>
<dbReference type="EMBL" id="ATBP01000637">
    <property type="protein sequence ID" value="ETR69459.1"/>
    <property type="molecule type" value="Genomic_DNA"/>
</dbReference>
<protein>
    <submittedName>
        <fullName evidence="1">TPR domain protein</fullName>
    </submittedName>
</protein>
<sequence>MVWHSISFAEVMSSQDIKTCYYQSYGHEIQKRYADAIADLKPVYLNYPNTYTINYRLGWLFYLNQNYANAMKHLNQATVIAPQSSEVLLVMIYIYQAQANWDKVETTSVQILKQDYYNIDGNYWYANALKMQGKYSLAIKIANKMLALKPTSIIFLQVLGENLFLSDTIEDSLSVFNNLLILSPQDPTALYYLNQIDTLKKKENSIYGNNIHNSTQKNSGS</sequence>
<proteinExistence type="predicted"/>
<dbReference type="Pfam" id="PF13432">
    <property type="entry name" value="TPR_16"/>
    <property type="match status" value="1"/>
</dbReference>
<organism evidence="1 2">
    <name type="scientific">Candidatus Magnetoglobus multicellularis str. Araruama</name>
    <dbReference type="NCBI Taxonomy" id="890399"/>
    <lineage>
        <taxon>Bacteria</taxon>
        <taxon>Pseudomonadati</taxon>
        <taxon>Thermodesulfobacteriota</taxon>
        <taxon>Desulfobacteria</taxon>
        <taxon>Desulfobacterales</taxon>
        <taxon>Desulfobacteraceae</taxon>
        <taxon>Candidatus Magnetoglobus</taxon>
    </lineage>
</organism>
<accession>A0A1V1P3J3</accession>
<comment type="caution">
    <text evidence="1">The sequence shown here is derived from an EMBL/GenBank/DDBJ whole genome shotgun (WGS) entry which is preliminary data.</text>
</comment>
<dbReference type="InterPro" id="IPR011990">
    <property type="entry name" value="TPR-like_helical_dom_sf"/>
</dbReference>
<dbReference type="Gene3D" id="1.25.40.10">
    <property type="entry name" value="Tetratricopeptide repeat domain"/>
    <property type="match status" value="1"/>
</dbReference>
<evidence type="ECO:0000313" key="1">
    <source>
        <dbReference type="EMBL" id="ETR69459.1"/>
    </source>
</evidence>